<accession>A0AAN8JM02</accession>
<comment type="caution">
    <text evidence="5">The sequence shown here is derived from an EMBL/GenBank/DDBJ whole genome shotgun (WGS) entry which is preliminary data.</text>
</comment>
<dbReference type="SUPFAM" id="SSF55729">
    <property type="entry name" value="Acyl-CoA N-acyltransferases (Nat)"/>
    <property type="match status" value="1"/>
</dbReference>
<proteinExistence type="inferred from homology"/>
<organism evidence="5 6">
    <name type="scientific">Patella caerulea</name>
    <name type="common">Rayed Mediterranean limpet</name>
    <dbReference type="NCBI Taxonomy" id="87958"/>
    <lineage>
        <taxon>Eukaryota</taxon>
        <taxon>Metazoa</taxon>
        <taxon>Spiralia</taxon>
        <taxon>Lophotrochozoa</taxon>
        <taxon>Mollusca</taxon>
        <taxon>Gastropoda</taxon>
        <taxon>Patellogastropoda</taxon>
        <taxon>Patelloidea</taxon>
        <taxon>Patellidae</taxon>
        <taxon>Patella</taxon>
    </lineage>
</organism>
<dbReference type="AlphaFoldDB" id="A0AAN8JM02"/>
<dbReference type="PROSITE" id="PS51729">
    <property type="entry name" value="GNAT_YJDJ"/>
    <property type="match status" value="1"/>
</dbReference>
<dbReference type="Proteomes" id="UP001347796">
    <property type="component" value="Unassembled WGS sequence"/>
</dbReference>
<evidence type="ECO:0000256" key="3">
    <source>
        <dbReference type="ARBA" id="ARBA00031876"/>
    </source>
</evidence>
<evidence type="ECO:0000256" key="2">
    <source>
        <dbReference type="ARBA" id="ARBA00020243"/>
    </source>
</evidence>
<dbReference type="Gene3D" id="3.40.630.30">
    <property type="match status" value="1"/>
</dbReference>
<name>A0AAN8JM02_PATCE</name>
<dbReference type="InterPro" id="IPR016181">
    <property type="entry name" value="Acyl_CoA_acyltransferase"/>
</dbReference>
<sequence>MAYNVVHIKESNEFAITIINDSGGEEKAMLQYEFIKPNIVDLYHTEVPPVFRGKGIAKILAKEAIEHFMKEDVKLKLSCTYLQKYVDDNPKPEYSNGKIIF</sequence>
<protein>
    <recommendedName>
        <fullName evidence="2">Protein NATD1</fullName>
    </recommendedName>
    <alternativeName>
        <fullName evidence="3">N-acetyltransferase domain-containing protein 1</fullName>
    </alternativeName>
</protein>
<feature type="domain" description="N-acetyltransferase" evidence="4">
    <location>
        <begin position="6"/>
        <end position="99"/>
    </location>
</feature>
<reference evidence="5 6" key="1">
    <citation type="submission" date="2024-01" db="EMBL/GenBank/DDBJ databases">
        <title>The genome of the rayed Mediterranean limpet Patella caerulea (Linnaeus, 1758).</title>
        <authorList>
            <person name="Anh-Thu Weber A."/>
            <person name="Halstead-Nussloch G."/>
        </authorList>
    </citation>
    <scope>NUCLEOTIDE SEQUENCE [LARGE SCALE GENOMIC DNA]</scope>
    <source>
        <strain evidence="5">AATW-2023a</strain>
        <tissue evidence="5">Whole specimen</tissue>
    </source>
</reference>
<gene>
    <name evidence="5" type="ORF">SNE40_013317</name>
</gene>
<evidence type="ECO:0000313" key="6">
    <source>
        <dbReference type="Proteomes" id="UP001347796"/>
    </source>
</evidence>
<comment type="similarity">
    <text evidence="1">Belongs to the NATD1 family.</text>
</comment>
<dbReference type="Pfam" id="PF14542">
    <property type="entry name" value="Acetyltransf_CG"/>
    <property type="match status" value="1"/>
</dbReference>
<dbReference type="PANTHER" id="PTHR31435">
    <property type="entry name" value="PROTEIN NATD1"/>
    <property type="match status" value="1"/>
</dbReference>
<keyword evidence="6" id="KW-1185">Reference proteome</keyword>
<evidence type="ECO:0000259" key="4">
    <source>
        <dbReference type="PROSITE" id="PS51729"/>
    </source>
</evidence>
<evidence type="ECO:0000313" key="5">
    <source>
        <dbReference type="EMBL" id="KAK6178551.1"/>
    </source>
</evidence>
<dbReference type="PANTHER" id="PTHR31435:SF9">
    <property type="entry name" value="PROTEIN NATD1"/>
    <property type="match status" value="1"/>
</dbReference>
<evidence type="ECO:0000256" key="1">
    <source>
        <dbReference type="ARBA" id="ARBA00006233"/>
    </source>
</evidence>
<dbReference type="InterPro" id="IPR045057">
    <property type="entry name" value="Gcn5-rel_NAT"/>
</dbReference>
<dbReference type="EMBL" id="JAZGQO010000009">
    <property type="protein sequence ID" value="KAK6178551.1"/>
    <property type="molecule type" value="Genomic_DNA"/>
</dbReference>
<dbReference type="InterPro" id="IPR031165">
    <property type="entry name" value="GNAT_YJDJ"/>
</dbReference>